<accession>A0ABT2VUN7</accession>
<dbReference type="RefSeq" id="WP_262989564.1">
    <property type="nucleotide sequence ID" value="NZ_JAOTEN010000001.1"/>
</dbReference>
<keyword evidence="3" id="KW-1185">Reference proteome</keyword>
<comment type="caution">
    <text evidence="2">The sequence shown here is derived from an EMBL/GenBank/DDBJ whole genome shotgun (WGS) entry which is preliminary data.</text>
</comment>
<keyword evidence="1" id="KW-1133">Transmembrane helix</keyword>
<proteinExistence type="predicted"/>
<feature type="transmembrane region" description="Helical" evidence="1">
    <location>
        <begin position="135"/>
        <end position="157"/>
    </location>
</feature>
<dbReference type="EMBL" id="JAOTEN010000001">
    <property type="protein sequence ID" value="MCU7613721.1"/>
    <property type="molecule type" value="Genomic_DNA"/>
</dbReference>
<reference evidence="3" key="1">
    <citation type="submission" date="2023-07" db="EMBL/GenBank/DDBJ databases">
        <title>Chryseobacterium sp. GMJ5 Genome sequencing and assembly.</title>
        <authorList>
            <person name="Jung Y."/>
        </authorList>
    </citation>
    <scope>NUCLEOTIDE SEQUENCE [LARGE SCALE GENOMIC DNA]</scope>
    <source>
        <strain evidence="3">GMJ5</strain>
    </source>
</reference>
<dbReference type="InterPro" id="IPR035177">
    <property type="entry name" value="TssN"/>
</dbReference>
<evidence type="ECO:0000256" key="1">
    <source>
        <dbReference type="SAM" id="Phobius"/>
    </source>
</evidence>
<dbReference type="Proteomes" id="UP001208114">
    <property type="component" value="Unassembled WGS sequence"/>
</dbReference>
<gene>
    <name evidence="2" type="ORF">N0B16_04655</name>
</gene>
<evidence type="ECO:0000313" key="3">
    <source>
        <dbReference type="Proteomes" id="UP001208114"/>
    </source>
</evidence>
<feature type="transmembrane region" description="Helical" evidence="1">
    <location>
        <begin position="42"/>
        <end position="63"/>
    </location>
</feature>
<feature type="transmembrane region" description="Helical" evidence="1">
    <location>
        <begin position="12"/>
        <end position="30"/>
    </location>
</feature>
<feature type="transmembrane region" description="Helical" evidence="1">
    <location>
        <begin position="104"/>
        <end position="129"/>
    </location>
</feature>
<sequence length="303" mass="35327">MEVSSIKGIFFRYIFVPLLAVIMMAILGVIRRNKPAIKIRVIIVYVLLCSLCLAIPGFFGFSGNLFNPYWYLISMIIYLLFGIIHVNLLHTYFRKHIQSLSLSILFESVLSVTCALVGAYLFVLIFGWISSGMGYPVMSATSILIFFVPLVFHYCYVQFISIPVDIYKTWRYSPDQKPPDFEGADFDRLMVLNVELSKNLEDANRFRIKAKTLPTGVTFGDWFYRVVDDYNHKNPKSVIHLTDMDSEAYYWIFYTKKSFFSFRKYIDFNEDISTNNISENEVVICKRVIQHEEEGRRKLQSQI</sequence>
<name>A0ABT2VUN7_9FLAO</name>
<evidence type="ECO:0000313" key="2">
    <source>
        <dbReference type="EMBL" id="MCU7613721.1"/>
    </source>
</evidence>
<organism evidence="2 3">
    <name type="scientific">Chryseobacterium gilvum</name>
    <dbReference type="NCBI Taxonomy" id="2976534"/>
    <lineage>
        <taxon>Bacteria</taxon>
        <taxon>Pseudomonadati</taxon>
        <taxon>Bacteroidota</taxon>
        <taxon>Flavobacteriia</taxon>
        <taxon>Flavobacteriales</taxon>
        <taxon>Weeksellaceae</taxon>
        <taxon>Chryseobacterium group</taxon>
        <taxon>Chryseobacterium</taxon>
    </lineage>
</organism>
<keyword evidence="1" id="KW-0472">Membrane</keyword>
<dbReference type="Pfam" id="PF17555">
    <property type="entry name" value="TssN"/>
    <property type="match status" value="1"/>
</dbReference>
<keyword evidence="1" id="KW-0812">Transmembrane</keyword>
<protein>
    <submittedName>
        <fullName evidence="2">TssN family type VI secretion system protein</fullName>
    </submittedName>
</protein>
<feature type="transmembrane region" description="Helical" evidence="1">
    <location>
        <begin position="69"/>
        <end position="92"/>
    </location>
</feature>